<keyword evidence="1" id="KW-0472">Membrane</keyword>
<organism evidence="2 3">
    <name type="scientific">Rosa chinensis</name>
    <name type="common">China rose</name>
    <dbReference type="NCBI Taxonomy" id="74649"/>
    <lineage>
        <taxon>Eukaryota</taxon>
        <taxon>Viridiplantae</taxon>
        <taxon>Streptophyta</taxon>
        <taxon>Embryophyta</taxon>
        <taxon>Tracheophyta</taxon>
        <taxon>Spermatophyta</taxon>
        <taxon>Magnoliopsida</taxon>
        <taxon>eudicotyledons</taxon>
        <taxon>Gunneridae</taxon>
        <taxon>Pentapetalae</taxon>
        <taxon>rosids</taxon>
        <taxon>fabids</taxon>
        <taxon>Rosales</taxon>
        <taxon>Rosaceae</taxon>
        <taxon>Rosoideae</taxon>
        <taxon>Rosoideae incertae sedis</taxon>
        <taxon>Rosa</taxon>
    </lineage>
</organism>
<evidence type="ECO:0000313" key="3">
    <source>
        <dbReference type="Proteomes" id="UP000238479"/>
    </source>
</evidence>
<dbReference type="Gramene" id="PRQ35710">
    <property type="protein sequence ID" value="PRQ35710"/>
    <property type="gene ID" value="RchiOBHm_Chr5g0082931"/>
</dbReference>
<sequence>MAISRRTKKPATKKPQFLNLLYSSPTSLSTSSLNLSIFGSNFKLSISRHLSSGKASSIFPSFIWSSLQISSTRAPPSTNSFSAASRPKLHCRHANFVPLFISRLTLPEPKSGQCFVDLGLELRLLISSKSAFSLWYLGLWVASFWGGDEPLSAMVSKFSEEFNFLVLLVFDGAVIWGWGGVGPCQRRKGCGHSSDGHNISYLK</sequence>
<dbReference type="Proteomes" id="UP000238479">
    <property type="component" value="Chromosome 5"/>
</dbReference>
<accession>A0A2P6QNE9</accession>
<keyword evidence="1" id="KW-0812">Transmembrane</keyword>
<keyword evidence="3" id="KW-1185">Reference proteome</keyword>
<protein>
    <submittedName>
        <fullName evidence="2">Uncharacterized protein</fullName>
    </submittedName>
</protein>
<feature type="transmembrane region" description="Helical" evidence="1">
    <location>
        <begin position="162"/>
        <end position="179"/>
    </location>
</feature>
<name>A0A2P6QNE9_ROSCH</name>
<gene>
    <name evidence="2" type="ORF">RchiOBHm_Chr5g0082931</name>
</gene>
<comment type="caution">
    <text evidence="2">The sequence shown here is derived from an EMBL/GenBank/DDBJ whole genome shotgun (WGS) entry which is preliminary data.</text>
</comment>
<dbReference type="AlphaFoldDB" id="A0A2P6QNE9"/>
<evidence type="ECO:0000256" key="1">
    <source>
        <dbReference type="SAM" id="Phobius"/>
    </source>
</evidence>
<proteinExistence type="predicted"/>
<feature type="transmembrane region" description="Helical" evidence="1">
    <location>
        <begin position="130"/>
        <end position="147"/>
    </location>
</feature>
<keyword evidence="1" id="KW-1133">Transmembrane helix</keyword>
<evidence type="ECO:0000313" key="2">
    <source>
        <dbReference type="EMBL" id="PRQ35710.1"/>
    </source>
</evidence>
<reference evidence="2 3" key="1">
    <citation type="journal article" date="2018" name="Nat. Genet.">
        <title>The Rosa genome provides new insights in the design of modern roses.</title>
        <authorList>
            <person name="Bendahmane M."/>
        </authorList>
    </citation>
    <scope>NUCLEOTIDE SEQUENCE [LARGE SCALE GENOMIC DNA]</scope>
    <source>
        <strain evidence="3">cv. Old Blush</strain>
    </source>
</reference>
<dbReference type="EMBL" id="PDCK01000043">
    <property type="protein sequence ID" value="PRQ35710.1"/>
    <property type="molecule type" value="Genomic_DNA"/>
</dbReference>